<keyword evidence="3" id="KW-1185">Reference proteome</keyword>
<protein>
    <submittedName>
        <fullName evidence="2">DUF3152 domain-containing protein</fullName>
    </submittedName>
</protein>
<comment type="caution">
    <text evidence="2">The sequence shown here is derived from an EMBL/GenBank/DDBJ whole genome shotgun (WGS) entry which is preliminary data.</text>
</comment>
<organism evidence="2 3">
    <name type="scientific">Nocardioides caeni</name>
    <dbReference type="NCBI Taxonomy" id="574700"/>
    <lineage>
        <taxon>Bacteria</taxon>
        <taxon>Bacillati</taxon>
        <taxon>Actinomycetota</taxon>
        <taxon>Actinomycetes</taxon>
        <taxon>Propionibacteriales</taxon>
        <taxon>Nocardioidaceae</taxon>
        <taxon>Nocardioides</taxon>
    </lineage>
</organism>
<dbReference type="EMBL" id="STGW01000001">
    <property type="protein sequence ID" value="THV18119.1"/>
    <property type="molecule type" value="Genomic_DNA"/>
</dbReference>
<sequence length="307" mass="34296">MEVPLHRCLRRHHRRRRGPARRAAVGLSLRLLLVALVAALLPSAGAPARAAGDEPLPSLTQVRAPAIDGVRRFGRTLTADPGRWQPTPTTVRYRWYRDDVLISGVTSRSYRIRPDDVGHRISVHVHAEAPSYRRTVGTARTGLIAHRVDVRRTVRYSVRSKGRVPAVLGTFSRLAQQTYDDPRGWRGRGVRFVRVPSGGAFTLWLAEARTVPGFSSGCSAEWSCRVGRNVIINLTRWRNASPAWNRAGGSLRDYRHMVVNHETGHFLGRGHVGCPRRGAPAPVMMQQSKGLDGCRFNPWPTLAELRR</sequence>
<dbReference type="Pfam" id="PF11350">
    <property type="entry name" value="DUF3152"/>
    <property type="match status" value="1"/>
</dbReference>
<evidence type="ECO:0000259" key="1">
    <source>
        <dbReference type="Pfam" id="PF11350"/>
    </source>
</evidence>
<name>A0A4S8NRQ3_9ACTN</name>
<proteinExistence type="predicted"/>
<gene>
    <name evidence="2" type="ORF">E9934_00190</name>
</gene>
<evidence type="ECO:0000313" key="2">
    <source>
        <dbReference type="EMBL" id="THV18119.1"/>
    </source>
</evidence>
<evidence type="ECO:0000313" key="3">
    <source>
        <dbReference type="Proteomes" id="UP000307087"/>
    </source>
</evidence>
<dbReference type="AlphaFoldDB" id="A0A4S8NRQ3"/>
<dbReference type="Proteomes" id="UP000307087">
    <property type="component" value="Unassembled WGS sequence"/>
</dbReference>
<feature type="domain" description="DUF3152" evidence="1">
    <location>
        <begin position="169"/>
        <end position="292"/>
    </location>
</feature>
<reference evidence="2 3" key="1">
    <citation type="journal article" date="2009" name="Int. J. Syst. Evol. Microbiol.">
        <title>Nocardioides caeni sp. nov., isolated from wastewater.</title>
        <authorList>
            <person name="Yoon J.H."/>
            <person name="Kang S.J."/>
            <person name="Park S."/>
            <person name="Kim W."/>
            <person name="Oh T.K."/>
        </authorList>
    </citation>
    <scope>NUCLEOTIDE SEQUENCE [LARGE SCALE GENOMIC DNA]</scope>
    <source>
        <strain evidence="2 3">DSM 23134</strain>
    </source>
</reference>
<accession>A0A4S8NRQ3</accession>
<dbReference type="Gene3D" id="2.60.40.2700">
    <property type="match status" value="1"/>
</dbReference>
<dbReference type="SUPFAM" id="SSF55486">
    <property type="entry name" value="Metalloproteases ('zincins'), catalytic domain"/>
    <property type="match status" value="1"/>
</dbReference>
<dbReference type="InterPro" id="IPR022603">
    <property type="entry name" value="DUF3152"/>
</dbReference>